<gene>
    <name evidence="3" type="ORF">D9756_003985</name>
</gene>
<evidence type="ECO:0000313" key="4">
    <source>
        <dbReference type="Proteomes" id="UP000559027"/>
    </source>
</evidence>
<name>A0A8H5DBA1_9AGAR</name>
<accession>A0A8H5DBA1</accession>
<dbReference type="EMBL" id="JAACJO010000007">
    <property type="protein sequence ID" value="KAF5356161.1"/>
    <property type="molecule type" value="Genomic_DNA"/>
</dbReference>
<feature type="compositionally biased region" description="Polar residues" evidence="2">
    <location>
        <begin position="384"/>
        <end position="402"/>
    </location>
</feature>
<evidence type="ECO:0000256" key="2">
    <source>
        <dbReference type="SAM" id="MobiDB-lite"/>
    </source>
</evidence>
<feature type="compositionally biased region" description="Polar residues" evidence="2">
    <location>
        <begin position="166"/>
        <end position="177"/>
    </location>
</feature>
<keyword evidence="1" id="KW-0175">Coiled coil</keyword>
<feature type="region of interest" description="Disordered" evidence="2">
    <location>
        <begin position="384"/>
        <end position="406"/>
    </location>
</feature>
<dbReference type="OrthoDB" id="3365514at2759"/>
<comment type="caution">
    <text evidence="3">The sequence shown here is derived from an EMBL/GenBank/DDBJ whole genome shotgun (WGS) entry which is preliminary data.</text>
</comment>
<proteinExistence type="predicted"/>
<sequence length="457" mass="48680">MDHQTTKLEDDTKAMPPPPPPRAVLLEPEIESLRRCLQNAVLKTGQIYAFYGDTRRLSALVPSKFCSLSSSVAREIAKYTSSPPQALTSALGRELEKYDQLCDTIESHLLRAIAILQRDLQREERKQEAIRLEQEALKSKALKETQTAEEFPEPAAPSSVEFIPTNPRNSPTLTGAGSMNLRRPSAISISSLQRPSIPLKLDLPSSSMRISTEEGSSIYPNGPPSPVTLAPKSARPMGANEYPHEFIATFTNPVDPSVIDLTILPENNDHNRMKPNIDPAVGSSSDKPIELDLDMSEVDMSMNDLFGDNEEPSAGPSGVGNMFGATNAAKPAKDSDLIDLTTQDIFASLSNNPIPPAGNIQMSDSSAPAEAPSPATLLAAGFSQRLSPSNPLGSDTGLSGSDQPFDMTSVGDFGDLGAFNPGSDFTIQDMETFLSMGANPAGGGNSGSPGKIAGPME</sequence>
<dbReference type="Proteomes" id="UP000559027">
    <property type="component" value="Unassembled WGS sequence"/>
</dbReference>
<feature type="region of interest" description="Disordered" evidence="2">
    <location>
        <begin position="1"/>
        <end position="22"/>
    </location>
</feature>
<feature type="region of interest" description="Disordered" evidence="2">
    <location>
        <begin position="305"/>
        <end position="327"/>
    </location>
</feature>
<evidence type="ECO:0000313" key="3">
    <source>
        <dbReference type="EMBL" id="KAF5356161.1"/>
    </source>
</evidence>
<keyword evidence="4" id="KW-1185">Reference proteome</keyword>
<organism evidence="3 4">
    <name type="scientific">Leucocoprinus leucothites</name>
    <dbReference type="NCBI Taxonomy" id="201217"/>
    <lineage>
        <taxon>Eukaryota</taxon>
        <taxon>Fungi</taxon>
        <taxon>Dikarya</taxon>
        <taxon>Basidiomycota</taxon>
        <taxon>Agaricomycotina</taxon>
        <taxon>Agaricomycetes</taxon>
        <taxon>Agaricomycetidae</taxon>
        <taxon>Agaricales</taxon>
        <taxon>Agaricineae</taxon>
        <taxon>Agaricaceae</taxon>
        <taxon>Leucocoprinus</taxon>
    </lineage>
</organism>
<feature type="coiled-coil region" evidence="1">
    <location>
        <begin position="113"/>
        <end position="140"/>
    </location>
</feature>
<feature type="region of interest" description="Disordered" evidence="2">
    <location>
        <begin position="145"/>
        <end position="180"/>
    </location>
</feature>
<feature type="region of interest" description="Disordered" evidence="2">
    <location>
        <begin position="436"/>
        <end position="457"/>
    </location>
</feature>
<protein>
    <submittedName>
        <fullName evidence="3">Uncharacterized protein</fullName>
    </submittedName>
</protein>
<reference evidence="3 4" key="1">
    <citation type="journal article" date="2020" name="ISME J.">
        <title>Uncovering the hidden diversity of litter-decomposition mechanisms in mushroom-forming fungi.</title>
        <authorList>
            <person name="Floudas D."/>
            <person name="Bentzer J."/>
            <person name="Ahren D."/>
            <person name="Johansson T."/>
            <person name="Persson P."/>
            <person name="Tunlid A."/>
        </authorList>
    </citation>
    <scope>NUCLEOTIDE SEQUENCE [LARGE SCALE GENOMIC DNA]</scope>
    <source>
        <strain evidence="3 4">CBS 146.42</strain>
    </source>
</reference>
<feature type="compositionally biased region" description="Basic and acidic residues" evidence="2">
    <location>
        <begin position="1"/>
        <end position="13"/>
    </location>
</feature>
<evidence type="ECO:0000256" key="1">
    <source>
        <dbReference type="SAM" id="Coils"/>
    </source>
</evidence>
<dbReference type="AlphaFoldDB" id="A0A8H5DBA1"/>